<dbReference type="InterPro" id="IPR008271">
    <property type="entry name" value="Ser/Thr_kinase_AS"/>
</dbReference>
<keyword evidence="10" id="KW-1185">Reference proteome</keyword>
<dbReference type="InterPro" id="IPR000719">
    <property type="entry name" value="Prot_kinase_dom"/>
</dbReference>
<dbReference type="InterPro" id="IPR017441">
    <property type="entry name" value="Protein_kinase_ATP_BS"/>
</dbReference>
<organism evidence="9 10">
    <name type="scientific">Microbispora amethystogenes</name>
    <dbReference type="NCBI Taxonomy" id="1427754"/>
    <lineage>
        <taxon>Bacteria</taxon>
        <taxon>Bacillati</taxon>
        <taxon>Actinomycetota</taxon>
        <taxon>Actinomycetes</taxon>
        <taxon>Streptosporangiales</taxon>
        <taxon>Streptosporangiaceae</taxon>
        <taxon>Microbispora</taxon>
    </lineage>
</organism>
<evidence type="ECO:0000256" key="2">
    <source>
        <dbReference type="ARBA" id="ARBA00022527"/>
    </source>
</evidence>
<keyword evidence="2" id="KW-0723">Serine/threonine-protein kinase</keyword>
<feature type="domain" description="Protein kinase" evidence="8">
    <location>
        <begin position="12"/>
        <end position="279"/>
    </location>
</feature>
<evidence type="ECO:0000256" key="7">
    <source>
        <dbReference type="PROSITE-ProRule" id="PRU10141"/>
    </source>
</evidence>
<dbReference type="Proteomes" id="UP000651728">
    <property type="component" value="Unassembled WGS sequence"/>
</dbReference>
<keyword evidence="6 7" id="KW-0067">ATP-binding</keyword>
<dbReference type="PROSITE" id="PS00107">
    <property type="entry name" value="PROTEIN_KINASE_ATP"/>
    <property type="match status" value="1"/>
</dbReference>
<evidence type="ECO:0000256" key="1">
    <source>
        <dbReference type="ARBA" id="ARBA00012513"/>
    </source>
</evidence>
<dbReference type="Pfam" id="PF00069">
    <property type="entry name" value="Pkinase"/>
    <property type="match status" value="1"/>
</dbReference>
<evidence type="ECO:0000313" key="10">
    <source>
        <dbReference type="Proteomes" id="UP000651728"/>
    </source>
</evidence>
<dbReference type="Gene3D" id="1.25.40.10">
    <property type="entry name" value="Tetratricopeptide repeat domain"/>
    <property type="match status" value="1"/>
</dbReference>
<comment type="caution">
    <text evidence="9">The sequence shown here is derived from an EMBL/GenBank/DDBJ whole genome shotgun (WGS) entry which is preliminary data.</text>
</comment>
<sequence length="519" mass="56393">MATRTIIDGRYELDPFPIGRGGYGEVRSGYDTRLDRRVAVKFIRVDRLPDGKPDEELTKRFVRECRITARLEHPGVPIVYDHGTYDGELYLVMQLIEGSPVSTVIDELERLPVGWAAAIGAQVCTVLSVAHTASLVHRDLKPGNLMLCPDGTVKVLDFGVAGAYEASGLTRITQTGVTTGTPEYMAPEQAFSAITAPQSDLYSLGVVLYELLTGERPFTGPTPLAVMRGHTDETPRPLRQLRPEIPARLEALVLRLLSKRAEDRPEDAAEVFAGLTEFCRDLPPLPGFVDVVTGSPVLMYASVVARIPHRSPAPAPEVVGVPVSNRRAGAEIRERDISHARADAQALLSESRFGQAASVLAAVIEPAGRALGAASPEVISLRLDLANVLFLGGDYRRAAPEFNQLAADLAVRDGDDNDLVLRCRLQEAACHANVGETSLALRQLRDLLVDEREFGVDEDRILELRREIGLLELAAGDKAGATRTLSALLPDLERRYGPRHPGVDQVVGILADLDLHTSN</sequence>
<dbReference type="PANTHER" id="PTHR43289">
    <property type="entry name" value="MITOGEN-ACTIVATED PROTEIN KINASE KINASE KINASE 20-RELATED"/>
    <property type="match status" value="1"/>
</dbReference>
<dbReference type="CDD" id="cd14014">
    <property type="entry name" value="STKc_PknB_like"/>
    <property type="match status" value="1"/>
</dbReference>
<gene>
    <name evidence="9" type="ORF">Mam01_64250</name>
</gene>
<keyword evidence="5 9" id="KW-0418">Kinase</keyword>
<accession>A0ABQ4FN75</accession>
<dbReference type="EMBL" id="BOOB01000057">
    <property type="protein sequence ID" value="GIH36261.1"/>
    <property type="molecule type" value="Genomic_DNA"/>
</dbReference>
<dbReference type="InterPro" id="IPR011990">
    <property type="entry name" value="TPR-like_helical_dom_sf"/>
</dbReference>
<dbReference type="GO" id="GO:0016301">
    <property type="term" value="F:kinase activity"/>
    <property type="evidence" value="ECO:0007669"/>
    <property type="project" value="UniProtKB-KW"/>
</dbReference>
<proteinExistence type="predicted"/>
<evidence type="ECO:0000259" key="8">
    <source>
        <dbReference type="PROSITE" id="PS50011"/>
    </source>
</evidence>
<evidence type="ECO:0000313" key="9">
    <source>
        <dbReference type="EMBL" id="GIH36261.1"/>
    </source>
</evidence>
<dbReference type="Gene3D" id="1.10.510.10">
    <property type="entry name" value="Transferase(Phosphotransferase) domain 1"/>
    <property type="match status" value="1"/>
</dbReference>
<dbReference type="SUPFAM" id="SSF56112">
    <property type="entry name" value="Protein kinase-like (PK-like)"/>
    <property type="match status" value="1"/>
</dbReference>
<dbReference type="RefSeq" id="WP_239101775.1">
    <property type="nucleotide sequence ID" value="NZ_BAABEJ010000021.1"/>
</dbReference>
<evidence type="ECO:0000256" key="6">
    <source>
        <dbReference type="ARBA" id="ARBA00022840"/>
    </source>
</evidence>
<evidence type="ECO:0000256" key="5">
    <source>
        <dbReference type="ARBA" id="ARBA00022777"/>
    </source>
</evidence>
<dbReference type="PROSITE" id="PS50011">
    <property type="entry name" value="PROTEIN_KINASE_DOM"/>
    <property type="match status" value="1"/>
</dbReference>
<protein>
    <recommendedName>
        <fullName evidence="1">non-specific serine/threonine protein kinase</fullName>
        <ecNumber evidence="1">2.7.11.1</ecNumber>
    </recommendedName>
</protein>
<dbReference type="SMART" id="SM00220">
    <property type="entry name" value="S_TKc"/>
    <property type="match status" value="1"/>
</dbReference>
<dbReference type="Gene3D" id="3.30.200.20">
    <property type="entry name" value="Phosphorylase Kinase, domain 1"/>
    <property type="match status" value="1"/>
</dbReference>
<dbReference type="PANTHER" id="PTHR43289:SF6">
    <property type="entry name" value="SERINE_THREONINE-PROTEIN KINASE NEKL-3"/>
    <property type="match status" value="1"/>
</dbReference>
<dbReference type="InterPro" id="IPR011009">
    <property type="entry name" value="Kinase-like_dom_sf"/>
</dbReference>
<evidence type="ECO:0000256" key="3">
    <source>
        <dbReference type="ARBA" id="ARBA00022679"/>
    </source>
</evidence>
<reference evidence="9 10" key="1">
    <citation type="submission" date="2021-01" db="EMBL/GenBank/DDBJ databases">
        <title>Whole genome shotgun sequence of Microbispora amethystogenes NBRC 101907.</title>
        <authorList>
            <person name="Komaki H."/>
            <person name="Tamura T."/>
        </authorList>
    </citation>
    <scope>NUCLEOTIDE SEQUENCE [LARGE SCALE GENOMIC DNA]</scope>
    <source>
        <strain evidence="9 10">NBRC 101907</strain>
    </source>
</reference>
<keyword evidence="3" id="KW-0808">Transferase</keyword>
<feature type="binding site" evidence="7">
    <location>
        <position position="41"/>
    </location>
    <ligand>
        <name>ATP</name>
        <dbReference type="ChEBI" id="CHEBI:30616"/>
    </ligand>
</feature>
<keyword evidence="4 7" id="KW-0547">Nucleotide-binding</keyword>
<dbReference type="EC" id="2.7.11.1" evidence="1"/>
<name>A0ABQ4FN75_9ACTN</name>
<dbReference type="PROSITE" id="PS00108">
    <property type="entry name" value="PROTEIN_KINASE_ST"/>
    <property type="match status" value="1"/>
</dbReference>
<evidence type="ECO:0000256" key="4">
    <source>
        <dbReference type="ARBA" id="ARBA00022741"/>
    </source>
</evidence>